<evidence type="ECO:0000313" key="2">
    <source>
        <dbReference type="Proteomes" id="UP000323258"/>
    </source>
</evidence>
<dbReference type="EMBL" id="VSZS01000040">
    <property type="protein sequence ID" value="TYR37142.1"/>
    <property type="molecule type" value="Genomic_DNA"/>
</dbReference>
<organism evidence="1 2">
    <name type="scientific">Neoaquamicrobium microcysteis</name>
    <dbReference type="NCBI Taxonomy" id="2682781"/>
    <lineage>
        <taxon>Bacteria</taxon>
        <taxon>Pseudomonadati</taxon>
        <taxon>Pseudomonadota</taxon>
        <taxon>Alphaproteobacteria</taxon>
        <taxon>Hyphomicrobiales</taxon>
        <taxon>Phyllobacteriaceae</taxon>
        <taxon>Neoaquamicrobium</taxon>
    </lineage>
</organism>
<evidence type="ECO:0000313" key="1">
    <source>
        <dbReference type="EMBL" id="TYR37142.1"/>
    </source>
</evidence>
<dbReference type="AlphaFoldDB" id="A0A5D4HA07"/>
<dbReference type="RefSeq" id="WP_148912754.1">
    <property type="nucleotide sequence ID" value="NZ_VSZS01000040.1"/>
</dbReference>
<gene>
    <name evidence="1" type="ORF">FY036_00415</name>
</gene>
<keyword evidence="2" id="KW-1185">Reference proteome</keyword>
<accession>A0A5D4HA07</accession>
<dbReference type="Proteomes" id="UP000323258">
    <property type="component" value="Unassembled WGS sequence"/>
</dbReference>
<name>A0A5D4HA07_9HYPH</name>
<proteinExistence type="predicted"/>
<comment type="caution">
    <text evidence="1">The sequence shown here is derived from an EMBL/GenBank/DDBJ whole genome shotgun (WGS) entry which is preliminary data.</text>
</comment>
<protein>
    <submittedName>
        <fullName evidence="1">Uncharacterized protein</fullName>
    </submittedName>
</protein>
<reference evidence="1 2" key="2">
    <citation type="submission" date="2019-09" db="EMBL/GenBank/DDBJ databases">
        <title>Mesorhizobium sp. MaA-C15 isolated from Microcystis aeruginosa.</title>
        <authorList>
            <person name="Jeong S.E."/>
            <person name="Jin H.M."/>
            <person name="Jeon C.O."/>
        </authorList>
    </citation>
    <scope>NUCLEOTIDE SEQUENCE [LARGE SCALE GENOMIC DNA]</scope>
    <source>
        <strain evidence="1 2">MaA-C15</strain>
    </source>
</reference>
<sequence>MASAVLLVAVAETLKASWHVYHRAAGGHPHIADIPLRVRAVRRSRASLAVIFGVLLDVFGHSPNKEHND</sequence>
<reference evidence="1 2" key="1">
    <citation type="submission" date="2019-08" db="EMBL/GenBank/DDBJ databases">
        <authorList>
            <person name="Seo Y.L."/>
        </authorList>
    </citation>
    <scope>NUCLEOTIDE SEQUENCE [LARGE SCALE GENOMIC DNA]</scope>
    <source>
        <strain evidence="1 2">MaA-C15</strain>
    </source>
</reference>